<dbReference type="GO" id="GO:0005524">
    <property type="term" value="F:ATP binding"/>
    <property type="evidence" value="ECO:0007669"/>
    <property type="project" value="UniProtKB-UniRule"/>
</dbReference>
<feature type="binding site" evidence="11">
    <location>
        <position position="179"/>
    </location>
    <ligand>
        <name>ATP</name>
        <dbReference type="ChEBI" id="CHEBI:30616"/>
    </ligand>
</feature>
<dbReference type="Pfam" id="PF02110">
    <property type="entry name" value="HK"/>
    <property type="match status" value="1"/>
</dbReference>
<comment type="cofactor">
    <cofactor evidence="2 11">
        <name>Mg(2+)</name>
        <dbReference type="ChEBI" id="CHEBI:18420"/>
    </cofactor>
</comment>
<evidence type="ECO:0000313" key="12">
    <source>
        <dbReference type="EMBL" id="MFC6904388.1"/>
    </source>
</evidence>
<organism evidence="12 13">
    <name type="scientific">Halalkalicoccus tibetensis</name>
    <dbReference type="NCBI Taxonomy" id="175632"/>
    <lineage>
        <taxon>Archaea</taxon>
        <taxon>Methanobacteriati</taxon>
        <taxon>Methanobacteriota</taxon>
        <taxon>Stenosarchaea group</taxon>
        <taxon>Halobacteria</taxon>
        <taxon>Halobacteriales</taxon>
        <taxon>Halococcaceae</taxon>
        <taxon>Halalkalicoccus</taxon>
    </lineage>
</organism>
<evidence type="ECO:0000256" key="7">
    <source>
        <dbReference type="ARBA" id="ARBA00022777"/>
    </source>
</evidence>
<dbReference type="AlphaFoldDB" id="A0ABD5UZ15"/>
<dbReference type="SUPFAM" id="SSF53613">
    <property type="entry name" value="Ribokinase-like"/>
    <property type="match status" value="1"/>
</dbReference>
<keyword evidence="8 11" id="KW-0067">ATP-binding</keyword>
<dbReference type="CDD" id="cd01170">
    <property type="entry name" value="THZ_kinase"/>
    <property type="match status" value="1"/>
</dbReference>
<keyword evidence="10 11" id="KW-0784">Thiamine biosynthesis</keyword>
<feature type="binding site" evidence="11">
    <location>
        <position position="133"/>
    </location>
    <ligand>
        <name>ATP</name>
        <dbReference type="ChEBI" id="CHEBI:30616"/>
    </ligand>
</feature>
<keyword evidence="7 11" id="KW-0418">Kinase</keyword>
<gene>
    <name evidence="11 12" type="primary">thiM</name>
    <name evidence="12" type="ORF">ACFQGH_04165</name>
</gene>
<keyword evidence="4 11" id="KW-0808">Transferase</keyword>
<dbReference type="GO" id="GO:0009229">
    <property type="term" value="P:thiamine diphosphate biosynthetic process"/>
    <property type="evidence" value="ECO:0007669"/>
    <property type="project" value="UniProtKB-UniRule"/>
</dbReference>
<keyword evidence="5 11" id="KW-0479">Metal-binding</keyword>
<dbReference type="PIRSF" id="PIRSF000513">
    <property type="entry name" value="Thz_kinase"/>
    <property type="match status" value="1"/>
</dbReference>
<feature type="binding site" evidence="11">
    <location>
        <position position="206"/>
    </location>
    <ligand>
        <name>substrate</name>
    </ligand>
</feature>
<comment type="function">
    <text evidence="11">Catalyzes the phosphorylation of the hydroxyl group of 4-methyl-5-beta-hydroxyethylthiazole (THZ).</text>
</comment>
<name>A0ABD5UZ15_9EURY</name>
<comment type="catalytic activity">
    <reaction evidence="1 11">
        <text>5-(2-hydroxyethyl)-4-methylthiazole + ATP = 4-methyl-5-(2-phosphooxyethyl)-thiazole + ADP + H(+)</text>
        <dbReference type="Rhea" id="RHEA:24212"/>
        <dbReference type="ChEBI" id="CHEBI:15378"/>
        <dbReference type="ChEBI" id="CHEBI:17957"/>
        <dbReference type="ChEBI" id="CHEBI:30616"/>
        <dbReference type="ChEBI" id="CHEBI:58296"/>
        <dbReference type="ChEBI" id="CHEBI:456216"/>
        <dbReference type="EC" id="2.7.1.50"/>
    </reaction>
</comment>
<dbReference type="PRINTS" id="PR01099">
    <property type="entry name" value="HYETHTZKNASE"/>
</dbReference>
<sequence>MTADEPGSEPDPGPDVDLRAMQASIEGTEPLVNAVTNAVTTNDVANTVLHWGGLPVMSDDVREVADMVATAQACLLNMGDVSEDGEETMLTAGRAANDAGIPVVLDPVGVGATPTRTDVAKRLAAELDVAVVKGNYGEISALTGEGATVRGVESVGEYDGIGRTAIACARETGAAVVASGEVDVVADAESAYEVRAGDPMLGRIVGTGCMLGAALSVVAPSLDDPLSAALAGTCAFGLVAERAANGEYGEYAGPASYKTAFLDAMAGFDETGGEDADSRIRRVARAE</sequence>
<dbReference type="RefSeq" id="WP_340602894.1">
    <property type="nucleotide sequence ID" value="NZ_JBBMXV010000001.1"/>
</dbReference>
<dbReference type="NCBIfam" id="NF006830">
    <property type="entry name" value="PRK09355.1"/>
    <property type="match status" value="1"/>
</dbReference>
<evidence type="ECO:0000256" key="2">
    <source>
        <dbReference type="ARBA" id="ARBA00001946"/>
    </source>
</evidence>
<dbReference type="InterPro" id="IPR000417">
    <property type="entry name" value="Hyethyz_kinase"/>
</dbReference>
<dbReference type="EC" id="2.7.1.50" evidence="11"/>
<comment type="pathway">
    <text evidence="3 11">Cofactor biosynthesis; thiamine diphosphate biosynthesis; 4-methyl-5-(2-phosphoethyl)-thiazole from 5-(2-hydroxyethyl)-4-methylthiazole: step 1/1.</text>
</comment>
<evidence type="ECO:0000256" key="4">
    <source>
        <dbReference type="ARBA" id="ARBA00022679"/>
    </source>
</evidence>
<evidence type="ECO:0000313" key="13">
    <source>
        <dbReference type="Proteomes" id="UP001596312"/>
    </source>
</evidence>
<comment type="caution">
    <text evidence="12">The sequence shown here is derived from an EMBL/GenBank/DDBJ whole genome shotgun (WGS) entry which is preliminary data.</text>
</comment>
<proteinExistence type="inferred from homology"/>
<keyword evidence="13" id="KW-1185">Reference proteome</keyword>
<evidence type="ECO:0000256" key="11">
    <source>
        <dbReference type="HAMAP-Rule" id="MF_00228"/>
    </source>
</evidence>
<dbReference type="Proteomes" id="UP001596312">
    <property type="component" value="Unassembled WGS sequence"/>
</dbReference>
<evidence type="ECO:0000256" key="10">
    <source>
        <dbReference type="ARBA" id="ARBA00022977"/>
    </source>
</evidence>
<dbReference type="GO" id="GO:0000287">
    <property type="term" value="F:magnesium ion binding"/>
    <property type="evidence" value="ECO:0007669"/>
    <property type="project" value="UniProtKB-UniRule"/>
</dbReference>
<evidence type="ECO:0000256" key="5">
    <source>
        <dbReference type="ARBA" id="ARBA00022723"/>
    </source>
</evidence>
<dbReference type="HAMAP" id="MF_00228">
    <property type="entry name" value="Thz_kinase"/>
    <property type="match status" value="1"/>
</dbReference>
<reference evidence="12 13" key="1">
    <citation type="journal article" date="2019" name="Int. J. Syst. Evol. Microbiol.">
        <title>The Global Catalogue of Microorganisms (GCM) 10K type strain sequencing project: providing services to taxonomists for standard genome sequencing and annotation.</title>
        <authorList>
            <consortium name="The Broad Institute Genomics Platform"/>
            <consortium name="The Broad Institute Genome Sequencing Center for Infectious Disease"/>
            <person name="Wu L."/>
            <person name="Ma J."/>
        </authorList>
    </citation>
    <scope>NUCLEOTIDE SEQUENCE [LARGE SCALE GENOMIC DNA]</scope>
    <source>
        <strain evidence="12 13">CGMCC 1.3240</strain>
    </source>
</reference>
<evidence type="ECO:0000256" key="9">
    <source>
        <dbReference type="ARBA" id="ARBA00022842"/>
    </source>
</evidence>
<comment type="similarity">
    <text evidence="11">Belongs to the Thz kinase family.</text>
</comment>
<keyword evidence="6 11" id="KW-0547">Nucleotide-binding</keyword>
<dbReference type="EMBL" id="JBHSXQ010000001">
    <property type="protein sequence ID" value="MFC6904388.1"/>
    <property type="molecule type" value="Genomic_DNA"/>
</dbReference>
<evidence type="ECO:0000256" key="3">
    <source>
        <dbReference type="ARBA" id="ARBA00004868"/>
    </source>
</evidence>
<evidence type="ECO:0000256" key="8">
    <source>
        <dbReference type="ARBA" id="ARBA00022840"/>
    </source>
</evidence>
<protein>
    <recommendedName>
        <fullName evidence="11">Hydroxyethylthiazole kinase</fullName>
        <ecNumber evidence="11">2.7.1.50</ecNumber>
    </recommendedName>
    <alternativeName>
        <fullName evidence="11">4-methyl-5-beta-hydroxyethylthiazole kinase</fullName>
        <shortName evidence="11">TH kinase</shortName>
        <shortName evidence="11">Thz kinase</shortName>
    </alternativeName>
</protein>
<feature type="binding site" evidence="11">
    <location>
        <position position="57"/>
    </location>
    <ligand>
        <name>substrate</name>
    </ligand>
</feature>
<keyword evidence="9 11" id="KW-0460">Magnesium</keyword>
<evidence type="ECO:0000256" key="1">
    <source>
        <dbReference type="ARBA" id="ARBA00001771"/>
    </source>
</evidence>
<accession>A0ABD5UZ15</accession>
<dbReference type="InterPro" id="IPR029056">
    <property type="entry name" value="Ribokinase-like"/>
</dbReference>
<evidence type="ECO:0000256" key="6">
    <source>
        <dbReference type="ARBA" id="ARBA00022741"/>
    </source>
</evidence>
<dbReference type="GO" id="GO:0004417">
    <property type="term" value="F:hydroxyethylthiazole kinase activity"/>
    <property type="evidence" value="ECO:0007669"/>
    <property type="project" value="UniProtKB-UniRule"/>
</dbReference>
<dbReference type="GO" id="GO:0009228">
    <property type="term" value="P:thiamine biosynthetic process"/>
    <property type="evidence" value="ECO:0007669"/>
    <property type="project" value="UniProtKB-KW"/>
</dbReference>
<dbReference type="Gene3D" id="3.40.1190.20">
    <property type="match status" value="1"/>
</dbReference>